<protein>
    <submittedName>
        <fullName evidence="3">Mur ligase middle domain-containing protein</fullName>
    </submittedName>
</protein>
<gene>
    <name evidence="3" type="ORF">SAMN02745135_00145</name>
</gene>
<dbReference type="Proteomes" id="UP000183967">
    <property type="component" value="Unassembled WGS sequence"/>
</dbReference>
<dbReference type="RefSeq" id="WP_073194605.1">
    <property type="nucleotide sequence ID" value="NZ_FQXO01000005.1"/>
</dbReference>
<evidence type="ECO:0000256" key="1">
    <source>
        <dbReference type="ARBA" id="ARBA00004752"/>
    </source>
</evidence>
<dbReference type="GO" id="GO:0005524">
    <property type="term" value="F:ATP binding"/>
    <property type="evidence" value="ECO:0007669"/>
    <property type="project" value="InterPro"/>
</dbReference>
<evidence type="ECO:0000259" key="2">
    <source>
        <dbReference type="Pfam" id="PF08245"/>
    </source>
</evidence>
<dbReference type="OrthoDB" id="1706403at2"/>
<organism evidence="3 4">
    <name type="scientific">Caloranaerobacter azorensis DSM 13643</name>
    <dbReference type="NCBI Taxonomy" id="1121264"/>
    <lineage>
        <taxon>Bacteria</taxon>
        <taxon>Bacillati</taxon>
        <taxon>Bacillota</taxon>
        <taxon>Tissierellia</taxon>
        <taxon>Tissierellales</taxon>
        <taxon>Thermohalobacteraceae</taxon>
        <taxon>Caloranaerobacter</taxon>
    </lineage>
</organism>
<name>A0A1M5RAA7_9FIRM</name>
<dbReference type="InterPro" id="IPR036565">
    <property type="entry name" value="Mur-like_cat_sf"/>
</dbReference>
<evidence type="ECO:0000313" key="3">
    <source>
        <dbReference type="EMBL" id="SHH23274.1"/>
    </source>
</evidence>
<keyword evidence="4" id="KW-1185">Reference proteome</keyword>
<dbReference type="AlphaFoldDB" id="A0A1M5RAA7"/>
<evidence type="ECO:0000313" key="4">
    <source>
        <dbReference type="Proteomes" id="UP000183967"/>
    </source>
</evidence>
<keyword evidence="3" id="KW-0436">Ligase</keyword>
<sequence>MSNDKKVGNIVSKLKETKEDYHNFIYENVLFIGVTGIQSKMTISLIEHILKYAGLKTKILQANFNDLNAENIDIIDDIFKNGVDIVIIEVFPKILDFIYNFKFDIAVHTSIGNSYPDIDFFKIQKELFCKLDRGKIAIINIDDNNALKLIEDNNSALVVTYGLNNKASLTASSISITDYINLVVCLQRSLTTIQGVDIGTLEFPITLKSLAENNIYSALASIAVALSLNVDIEIIKKSIALFDFNLKSTIK</sequence>
<accession>A0A1M5RAA7</accession>
<dbReference type="PANTHER" id="PTHR23135">
    <property type="entry name" value="MUR LIGASE FAMILY MEMBER"/>
    <property type="match status" value="1"/>
</dbReference>
<proteinExistence type="predicted"/>
<feature type="domain" description="Mur ligase central" evidence="2">
    <location>
        <begin position="42"/>
        <end position="225"/>
    </location>
</feature>
<dbReference type="Gene3D" id="3.40.1190.10">
    <property type="entry name" value="Mur-like, catalytic domain"/>
    <property type="match status" value="1"/>
</dbReference>
<dbReference type="PANTHER" id="PTHR23135:SF4">
    <property type="entry name" value="UDP-N-ACETYLMURAMOYL-L-ALANYL-D-GLUTAMATE--2,6-DIAMINOPIMELATE LIGASE MURE HOMOLOG, CHLOROPLASTIC"/>
    <property type="match status" value="1"/>
</dbReference>
<reference evidence="4" key="1">
    <citation type="submission" date="2016-11" db="EMBL/GenBank/DDBJ databases">
        <authorList>
            <person name="Varghese N."/>
            <person name="Submissions S."/>
        </authorList>
    </citation>
    <scope>NUCLEOTIDE SEQUENCE [LARGE SCALE GENOMIC DNA]</scope>
    <source>
        <strain evidence="4">DSM 13643</strain>
    </source>
</reference>
<dbReference type="Pfam" id="PF08245">
    <property type="entry name" value="Mur_ligase_M"/>
    <property type="match status" value="1"/>
</dbReference>
<comment type="pathway">
    <text evidence="1">Cell wall biogenesis; peptidoglycan biosynthesis.</text>
</comment>
<dbReference type="EMBL" id="FQXO01000005">
    <property type="protein sequence ID" value="SHH23274.1"/>
    <property type="molecule type" value="Genomic_DNA"/>
</dbReference>
<dbReference type="SUPFAM" id="SSF53623">
    <property type="entry name" value="MurD-like peptide ligases, catalytic domain"/>
    <property type="match status" value="1"/>
</dbReference>
<dbReference type="GO" id="GO:0016881">
    <property type="term" value="F:acid-amino acid ligase activity"/>
    <property type="evidence" value="ECO:0007669"/>
    <property type="project" value="InterPro"/>
</dbReference>
<dbReference type="InterPro" id="IPR013221">
    <property type="entry name" value="Mur_ligase_cen"/>
</dbReference>